<keyword evidence="6" id="KW-1185">Reference proteome</keyword>
<evidence type="ECO:0000313" key="6">
    <source>
        <dbReference type="Proteomes" id="UP000243723"/>
    </source>
</evidence>
<evidence type="ECO:0000313" key="5">
    <source>
        <dbReference type="EMBL" id="PSK45138.1"/>
    </source>
</evidence>
<dbReference type="OrthoDB" id="192608at2759"/>
<dbReference type="STRING" id="40998.A0A2P7ZAA6"/>
<dbReference type="PANTHER" id="PTHR21663">
    <property type="entry name" value="HYPOTHETICAL HEAT DOMAIN-CONTAINING"/>
    <property type="match status" value="1"/>
</dbReference>
<gene>
    <name evidence="5" type="ORF">B9Z65_2278</name>
</gene>
<dbReference type="GO" id="GO:0005829">
    <property type="term" value="C:cytosol"/>
    <property type="evidence" value="ECO:0007669"/>
    <property type="project" value="GOC"/>
</dbReference>
<dbReference type="Proteomes" id="UP000243723">
    <property type="component" value="Unassembled WGS sequence"/>
</dbReference>
<dbReference type="InterPro" id="IPR057981">
    <property type="entry name" value="TPR_LAA1-like_C"/>
</dbReference>
<dbReference type="GO" id="GO:0042147">
    <property type="term" value="P:retrograde transport, endosome to Golgi"/>
    <property type="evidence" value="ECO:0007669"/>
    <property type="project" value="TreeGrafter"/>
</dbReference>
<dbReference type="GO" id="GO:0005794">
    <property type="term" value="C:Golgi apparatus"/>
    <property type="evidence" value="ECO:0007669"/>
    <property type="project" value="TreeGrafter"/>
</dbReference>
<reference evidence="5 6" key="1">
    <citation type="submission" date="2017-05" db="EMBL/GenBank/DDBJ databases">
        <title>Draft genome sequence of Elsinoe australis.</title>
        <authorList>
            <person name="Cheng Q."/>
        </authorList>
    </citation>
    <scope>NUCLEOTIDE SEQUENCE [LARGE SCALE GENOMIC DNA]</scope>
    <source>
        <strain evidence="5 6">NL1</strain>
    </source>
</reference>
<dbReference type="EMBL" id="NHZQ01000251">
    <property type="protein sequence ID" value="PSK45138.1"/>
    <property type="molecule type" value="Genomic_DNA"/>
</dbReference>
<dbReference type="InterPro" id="IPR046837">
    <property type="entry name" value="Laa1/Sip1/HEATR5-like_HEAT"/>
</dbReference>
<comment type="caution">
    <text evidence="5">The sequence shown here is derived from an EMBL/GenBank/DDBJ whole genome shotgun (WGS) entry which is preliminary data.</text>
</comment>
<dbReference type="InterPro" id="IPR040108">
    <property type="entry name" value="Laa1/Sip1/HEATR5"/>
</dbReference>
<dbReference type="PANTHER" id="PTHR21663:SF0">
    <property type="entry name" value="HEAT REPEAT-CONTAINING PROTEIN 5B"/>
    <property type="match status" value="1"/>
</dbReference>
<evidence type="ECO:0000259" key="4">
    <source>
        <dbReference type="Pfam" id="PF25808"/>
    </source>
</evidence>
<dbReference type="GO" id="GO:0006897">
    <property type="term" value="P:endocytosis"/>
    <property type="evidence" value="ECO:0007669"/>
    <property type="project" value="TreeGrafter"/>
</dbReference>
<dbReference type="InterPro" id="IPR016024">
    <property type="entry name" value="ARM-type_fold"/>
</dbReference>
<evidence type="ECO:0000256" key="2">
    <source>
        <dbReference type="PROSITE-ProRule" id="PRU00103"/>
    </source>
</evidence>
<comment type="similarity">
    <text evidence="1">Belongs to the HEATR5 family.</text>
</comment>
<evidence type="ECO:0000256" key="3">
    <source>
        <dbReference type="SAM" id="MobiDB-lite"/>
    </source>
</evidence>
<dbReference type="GO" id="GO:0030139">
    <property type="term" value="C:endocytic vesicle"/>
    <property type="evidence" value="ECO:0007669"/>
    <property type="project" value="TreeGrafter"/>
</dbReference>
<feature type="region of interest" description="Disordered" evidence="3">
    <location>
        <begin position="280"/>
        <end position="306"/>
    </location>
</feature>
<sequence>MSSQQNGDAPAPPEDTPAPQLEIEKLHALPSEQQGLCLLTFTSDLVRHVENLDTEAASRQQAGIKKQLLDIINLSSPTPTRIIRNNVGTCFKELFHKCNRKLLYESINDLTAIINGGKDKDVKSKHAALVGVGCLMEGAGDSAVSLSANVFASASKLLKIAQAHTGLRASVYRAIGRTIVGIEGSMDEISAKEVWKNTRAAIANDKSYHVQVNACWCLEQLLKQTIYFDNSNDFEKLQTAVWKATDSVSKDVRRAAVACLAVVLVKSFAEKPNKEVIVKKARKTKGKGKEEEPEEDVERPGTPTPQKPITALSYSLVEILKLLSTRYTRSSVTNRSRAAVAICYKRVLESLGERVVESNYSQIVTHFFVEIVTQQSIKNIRYRALMTRKFVRMLLQDVIHGMMGESAQINAARFLINDVLKDYPQALPERPAPSKNSLITSLSALENLIGRLQSAIQPLAESCREALMQVLQHPSYTVQVHVARCLKAFVTACPGQLLSTITLCMNSVGREVGFLGSGRQSPRRCVGYANGLAALLSASAENPLYGAIDVYARVLEQATNFLKSSGTSNVRTSSTQVQVAWIMIGGLMSLGPSFVKIHLPQLLLLWRNALPPPPAKEEVVKRNMIEQSFLAHVRECALGSITAFLHFNSRLVTADVAKRLASMLQTTMLFLSYLPYKKTTDDVTQRLSSALNLLDFDIMVRRRVFQSFTLLVMSNSHAVPDIVQESNVVSLAVSCFADPDNYQPSSLSASIASSVGTFDSIWEMGDNSGFGVTGLVPDGRLGPVAIEKTGPSQLDFPKQGDLEGEIDQTLLLPMGEAWEHDGVSNYLSGHRLQQPPQPPATELVNAAITAFALAFPLQSPRVQGSILEQISNFMSSTAASPKDPARRAAINVNIATAMLLSTKVLQGQTVGAPGRFQSASAEKTLQGIFHTLVVDTDEAVRFMAAEALGRLASLCGTDFTNAEVNQLVDMIVSQREPSSRAGCALALSSIHSQLGGMAAGFHLKTIVGLLMSLASDQHPTVHYWALESLSRVADSAGLTFSGYVSGCIGLLGQLYLADTHNADAASEASSNLEMEHNTAINITRCIDAIINVLGPDLQDMVKSREMILTLIRQLEIETDEAVLAETSVCLEHLAVYAPGHMEFQLYVQRLQSDLSSPSVHIRNTAVIGVANLMRKDAQSIIALAEPGLEERLWELLDENPQWTEIRNVFENWLQQSGLTDCHDWVRRCNNVLTKSRARIEEKSATPKIPQAAVADIQDDEVAGFAASAGIKEEEAGAPSSALELMRWQVRLFAMDLLADLITVVAKDAAFNDESPAQASLQQEVAEVVKIAFSASTAGVVELRIRGLGILDKILKMFGGTPDPDFVDAMLLEQYQAQISSALTPAFAADSSPELAAEAVNVCATFISIGIVTDVERMGRIHKLLVSALDSFAVESEVASIGDLKGLTSNTQVMVRMAVFSAWADLQIASSEQKYLEDVVKPHVARLTPLWLSSLREYAQLRFEPDASSSSSAAMINQGPEALYAALSRETLLKFYQDSWLRFVDAIASLIDQDSEFVFDALDGKGDQSSTNGTNGEKHEMINYREEPTAFFFVLFGLAFEALAARFDDRDSLARSRRLDILQALKKILRPSVAGTAIYQDVIFTESMDLLDRMVLTEGVDVQTTIVEIARNMCIAHPSSRKPDDVEDESLSDDIDQLFELTRIIVLVLAGLIPGVAESNRPTRAEISDEGVVLIRLALDALVDAAEVFPSIIKSDLHACIFHLFITILGTGSCQTAVVPTALPIFRRFLDSISRDANSETRKQIRNTLSRFLVILKNAQKRESEASLPCEKNTILASTILITTAHSAFAPTDKAVIRFVVEVAEALSNPTTTKMAAGCARSLLLVSSMSAAQSSIVTTLLPRLVSFLTTPSELEELDETSTMITQALVTFATSDKAQSNDPSKARVAAYGIVIPVLLARESMLEDAGKGQNTRATAGKLLEMAGADQMAFRFSVMRLGQEQRMFMEKVLREGGAGRKRDVAAERDDRGEPTIALRMDF</sequence>
<dbReference type="Gene3D" id="1.25.10.10">
    <property type="entry name" value="Leucine-rich Repeat Variant"/>
    <property type="match status" value="3"/>
</dbReference>
<dbReference type="GO" id="GO:0008104">
    <property type="term" value="P:intracellular protein localization"/>
    <property type="evidence" value="ECO:0007669"/>
    <property type="project" value="TreeGrafter"/>
</dbReference>
<proteinExistence type="inferred from homology"/>
<evidence type="ECO:0000256" key="1">
    <source>
        <dbReference type="ARBA" id="ARBA00008304"/>
    </source>
</evidence>
<dbReference type="PROSITE" id="PS50077">
    <property type="entry name" value="HEAT_REPEAT"/>
    <property type="match status" value="1"/>
</dbReference>
<accession>A0A2P7ZAA6</accession>
<dbReference type="Pfam" id="PF20210">
    <property type="entry name" value="Laa1_Sip1_HTR5"/>
    <property type="match status" value="1"/>
</dbReference>
<name>A0A2P7ZAA6_9PEZI</name>
<dbReference type="GO" id="GO:0016020">
    <property type="term" value="C:membrane"/>
    <property type="evidence" value="ECO:0007669"/>
    <property type="project" value="TreeGrafter"/>
</dbReference>
<dbReference type="SUPFAM" id="SSF48371">
    <property type="entry name" value="ARM repeat"/>
    <property type="match status" value="2"/>
</dbReference>
<feature type="repeat" description="HEAT" evidence="2">
    <location>
        <begin position="925"/>
        <end position="963"/>
    </location>
</feature>
<feature type="domain" description="LAA1-like C-terminal TPR repeats" evidence="4">
    <location>
        <begin position="1852"/>
        <end position="2019"/>
    </location>
</feature>
<dbReference type="Pfam" id="PF25468">
    <property type="entry name" value="HEAT_HEATR5A"/>
    <property type="match status" value="1"/>
</dbReference>
<dbReference type="InterPro" id="IPR021133">
    <property type="entry name" value="HEAT_type_2"/>
</dbReference>
<dbReference type="Pfam" id="PF25808">
    <property type="entry name" value="TPR_LAA1_C"/>
    <property type="match status" value="1"/>
</dbReference>
<organism evidence="5 6">
    <name type="scientific">Elsinoe australis</name>
    <dbReference type="NCBI Taxonomy" id="40998"/>
    <lineage>
        <taxon>Eukaryota</taxon>
        <taxon>Fungi</taxon>
        <taxon>Dikarya</taxon>
        <taxon>Ascomycota</taxon>
        <taxon>Pezizomycotina</taxon>
        <taxon>Dothideomycetes</taxon>
        <taxon>Dothideomycetidae</taxon>
        <taxon>Myriangiales</taxon>
        <taxon>Elsinoaceae</taxon>
        <taxon>Elsinoe</taxon>
    </lineage>
</organism>
<dbReference type="InterPro" id="IPR011989">
    <property type="entry name" value="ARM-like"/>
</dbReference>
<protein>
    <submittedName>
        <fullName evidence="5">Pof6 interactor protein 1</fullName>
    </submittedName>
</protein>